<organism evidence="2 3">
    <name type="scientific">Psychroserpens ponticola</name>
    <dbReference type="NCBI Taxonomy" id="2932268"/>
    <lineage>
        <taxon>Bacteria</taxon>
        <taxon>Pseudomonadati</taxon>
        <taxon>Bacteroidota</taxon>
        <taxon>Flavobacteriia</taxon>
        <taxon>Flavobacteriales</taxon>
        <taxon>Flavobacteriaceae</taxon>
        <taxon>Psychroserpens</taxon>
    </lineage>
</organism>
<dbReference type="PROSITE" id="PS51257">
    <property type="entry name" value="PROKAR_LIPOPROTEIN"/>
    <property type="match status" value="1"/>
</dbReference>
<sequence length="141" mass="15379">MKNLLRATACAVVMISCYSCSVESAETTQEESLTTQEDLASFVAPEVQCSSQDPQAVLTNNSLLPVDFEVLDQFGLLITHAYGVAAGDVSSVLTFPDGVTTFIVSTEIFSKEIKIDMENCMIYEVEIDVNNQLNTDDPIQL</sequence>
<accession>A0ABY7RVU8</accession>
<reference evidence="2 3" key="1">
    <citation type="submission" date="2023-01" db="EMBL/GenBank/DDBJ databases">
        <title>Psychroserpens ponticola sp. nov., isolated from seawater.</title>
        <authorList>
            <person name="Kristyanto S."/>
            <person name="Jung J."/>
            <person name="Kim J.M."/>
            <person name="Jeon C.O."/>
        </authorList>
    </citation>
    <scope>NUCLEOTIDE SEQUENCE [LARGE SCALE GENOMIC DNA]</scope>
    <source>
        <strain evidence="2 3">MSW6</strain>
    </source>
</reference>
<evidence type="ECO:0000313" key="3">
    <source>
        <dbReference type="Proteomes" id="UP001202717"/>
    </source>
</evidence>
<dbReference type="RefSeq" id="WP_249997145.1">
    <property type="nucleotide sequence ID" value="NZ_CP116221.1"/>
</dbReference>
<proteinExistence type="predicted"/>
<dbReference type="Proteomes" id="UP001202717">
    <property type="component" value="Chromosome"/>
</dbReference>
<feature type="signal peptide" evidence="1">
    <location>
        <begin position="1"/>
        <end position="24"/>
    </location>
</feature>
<protein>
    <submittedName>
        <fullName evidence="2">Uncharacterized protein</fullName>
    </submittedName>
</protein>
<keyword evidence="1" id="KW-0732">Signal</keyword>
<dbReference type="EMBL" id="CP116221">
    <property type="protein sequence ID" value="WCO00376.1"/>
    <property type="molecule type" value="Genomic_DNA"/>
</dbReference>
<keyword evidence="3" id="KW-1185">Reference proteome</keyword>
<gene>
    <name evidence="2" type="ORF">MUN68_009855</name>
</gene>
<name>A0ABY7RVU8_9FLAO</name>
<evidence type="ECO:0000256" key="1">
    <source>
        <dbReference type="SAM" id="SignalP"/>
    </source>
</evidence>
<evidence type="ECO:0000313" key="2">
    <source>
        <dbReference type="EMBL" id="WCO00376.1"/>
    </source>
</evidence>
<feature type="chain" id="PRO_5046919774" evidence="1">
    <location>
        <begin position="25"/>
        <end position="141"/>
    </location>
</feature>